<keyword evidence="4" id="KW-1185">Reference proteome</keyword>
<comment type="caution">
    <text evidence="3">The sequence shown here is derived from an EMBL/GenBank/DDBJ whole genome shotgun (WGS) entry which is preliminary data.</text>
</comment>
<reference evidence="3 4" key="1">
    <citation type="journal article" date="2005" name="Int. J. Syst. Evol. Microbiol.">
        <title>Halobacillus yeomjeoni sp. nov., isolated from a marine solar saltern in Korea.</title>
        <authorList>
            <person name="Yoon J.H."/>
            <person name="Kang S.J."/>
            <person name="Lee C.H."/>
            <person name="Oh H.W."/>
            <person name="Oh T.K."/>
        </authorList>
    </citation>
    <scope>NUCLEOTIDE SEQUENCE [LARGE SCALE GENOMIC DNA]</scope>
    <source>
        <strain evidence="3 4">KCTC 3957</strain>
    </source>
</reference>
<keyword evidence="1" id="KW-0732">Signal</keyword>
<dbReference type="AlphaFoldDB" id="A0A931HVX4"/>
<accession>A0A931HVX4</accession>
<evidence type="ECO:0000256" key="1">
    <source>
        <dbReference type="SAM" id="SignalP"/>
    </source>
</evidence>
<feature type="domain" description="SGNH hydrolase-type esterase" evidence="2">
    <location>
        <begin position="29"/>
        <end position="218"/>
    </location>
</feature>
<dbReference type="SUPFAM" id="SSF52266">
    <property type="entry name" value="SGNH hydrolase"/>
    <property type="match status" value="1"/>
</dbReference>
<dbReference type="RefSeq" id="WP_197317010.1">
    <property type="nucleotide sequence ID" value="NZ_JADZSC010000002.1"/>
</dbReference>
<dbReference type="Gene3D" id="3.40.50.1110">
    <property type="entry name" value="SGNH hydrolase"/>
    <property type="match status" value="1"/>
</dbReference>
<evidence type="ECO:0000313" key="4">
    <source>
        <dbReference type="Proteomes" id="UP000614490"/>
    </source>
</evidence>
<feature type="chain" id="PRO_5036736502" evidence="1">
    <location>
        <begin position="22"/>
        <end position="230"/>
    </location>
</feature>
<dbReference type="InterPro" id="IPR036514">
    <property type="entry name" value="SGNH_hydro_sf"/>
</dbReference>
<feature type="signal peptide" evidence="1">
    <location>
        <begin position="1"/>
        <end position="21"/>
    </location>
</feature>
<protein>
    <submittedName>
        <fullName evidence="3">SGNH/GDSL hydrolase family protein</fullName>
    </submittedName>
</protein>
<gene>
    <name evidence="3" type="ORF">H0267_09135</name>
</gene>
<dbReference type="InterPro" id="IPR013830">
    <property type="entry name" value="SGNH_hydro"/>
</dbReference>
<proteinExistence type="predicted"/>
<dbReference type="Proteomes" id="UP000614490">
    <property type="component" value="Unassembled WGS sequence"/>
</dbReference>
<dbReference type="GO" id="GO:0016787">
    <property type="term" value="F:hydrolase activity"/>
    <property type="evidence" value="ECO:0007669"/>
    <property type="project" value="UniProtKB-KW"/>
</dbReference>
<dbReference type="EMBL" id="JADZSC010000002">
    <property type="protein sequence ID" value="MBH0230373.1"/>
    <property type="molecule type" value="Genomic_DNA"/>
</dbReference>
<dbReference type="Pfam" id="PF13472">
    <property type="entry name" value="Lipase_GDSL_2"/>
    <property type="match status" value="1"/>
</dbReference>
<evidence type="ECO:0000259" key="2">
    <source>
        <dbReference type="Pfam" id="PF13472"/>
    </source>
</evidence>
<organism evidence="3 4">
    <name type="scientific">Halobacillus yeomjeoni</name>
    <dbReference type="NCBI Taxonomy" id="311194"/>
    <lineage>
        <taxon>Bacteria</taxon>
        <taxon>Bacillati</taxon>
        <taxon>Bacillota</taxon>
        <taxon>Bacilli</taxon>
        <taxon>Bacillales</taxon>
        <taxon>Bacillaceae</taxon>
        <taxon>Halobacillus</taxon>
    </lineage>
</organism>
<sequence>MKNIVIVIILLLSSVPGHVSAHNEQHLVALGDSIPFGYHLSKDEKKPSQYAFPFIIGRKKGLEVRNIAVPGMTSKQLYEAVLTDKSYRESIKDADYVIVYIGGNDLLNVVKRNGGIQGIEIKEVIPVLRDWMYHLFSTILEIDKLTEGKILVYNIYNPYPDADQQLETVLYYINQQLASLVKLMSHFTDIELIDAHKAFRGHPDYILKGDVHPSKKGQTVLAKKALRYIH</sequence>
<name>A0A931HVX4_9BACI</name>
<evidence type="ECO:0000313" key="3">
    <source>
        <dbReference type="EMBL" id="MBH0230373.1"/>
    </source>
</evidence>
<keyword evidence="3" id="KW-0378">Hydrolase</keyword>